<dbReference type="Proteomes" id="UP000176846">
    <property type="component" value="Unassembled WGS sequence"/>
</dbReference>
<dbReference type="GO" id="GO:0043758">
    <property type="term" value="F:acetate-CoA ligase (ADP-forming) activity"/>
    <property type="evidence" value="ECO:0007669"/>
    <property type="project" value="InterPro"/>
</dbReference>
<dbReference type="SUPFAM" id="SSF52210">
    <property type="entry name" value="Succinyl-CoA synthetase domains"/>
    <property type="match status" value="2"/>
</dbReference>
<proteinExistence type="predicted"/>
<evidence type="ECO:0000256" key="1">
    <source>
        <dbReference type="ARBA" id="ARBA00022598"/>
    </source>
</evidence>
<dbReference type="AlphaFoldDB" id="A0A1F7UZ63"/>
<dbReference type="InterPro" id="IPR043938">
    <property type="entry name" value="Ligase_CoA_dom"/>
</dbReference>
<dbReference type="PROSITE" id="PS50975">
    <property type="entry name" value="ATP_GRASP"/>
    <property type="match status" value="1"/>
</dbReference>
<evidence type="ECO:0000259" key="6">
    <source>
        <dbReference type="PROSITE" id="PS50975"/>
    </source>
</evidence>
<dbReference type="Gene3D" id="2.40.30.10">
    <property type="entry name" value="Translation factors"/>
    <property type="match status" value="1"/>
</dbReference>
<dbReference type="PANTHER" id="PTHR43334">
    <property type="entry name" value="ACETATE--COA LIGASE [ADP-FORMING]"/>
    <property type="match status" value="1"/>
</dbReference>
<dbReference type="GO" id="GO:0046872">
    <property type="term" value="F:metal ion binding"/>
    <property type="evidence" value="ECO:0007669"/>
    <property type="project" value="InterPro"/>
</dbReference>
<dbReference type="Pfam" id="PF00970">
    <property type="entry name" value="FAD_binding_6"/>
    <property type="match status" value="1"/>
</dbReference>
<evidence type="ECO:0000259" key="7">
    <source>
        <dbReference type="PROSITE" id="PS51384"/>
    </source>
</evidence>
<dbReference type="GO" id="GO:0016491">
    <property type="term" value="F:oxidoreductase activity"/>
    <property type="evidence" value="ECO:0007669"/>
    <property type="project" value="InterPro"/>
</dbReference>
<dbReference type="SUPFAM" id="SSF63380">
    <property type="entry name" value="Riboflavin synthase domain-like"/>
    <property type="match status" value="1"/>
</dbReference>
<evidence type="ECO:0008006" key="10">
    <source>
        <dbReference type="Google" id="ProtNLM"/>
    </source>
</evidence>
<dbReference type="InterPro" id="IPR036291">
    <property type="entry name" value="NAD(P)-bd_dom_sf"/>
</dbReference>
<dbReference type="SUPFAM" id="SSF51735">
    <property type="entry name" value="NAD(P)-binding Rossmann-fold domains"/>
    <property type="match status" value="1"/>
</dbReference>
<dbReference type="Pfam" id="PF13607">
    <property type="entry name" value="Succ_CoA_lig"/>
    <property type="match status" value="1"/>
</dbReference>
<dbReference type="InterPro" id="IPR001433">
    <property type="entry name" value="OxRdtase_FAD/NAD-bd"/>
</dbReference>
<dbReference type="Gene3D" id="3.40.50.720">
    <property type="entry name" value="NAD(P)-binding Rossmann-like Domain"/>
    <property type="match status" value="1"/>
</dbReference>
<dbReference type="PROSITE" id="PS51384">
    <property type="entry name" value="FAD_FR"/>
    <property type="match status" value="1"/>
</dbReference>
<dbReference type="PANTHER" id="PTHR43334:SF1">
    <property type="entry name" value="3-HYDROXYPROPIONATE--COA LIGASE [ADP-FORMING]"/>
    <property type="match status" value="1"/>
</dbReference>
<dbReference type="InterPro" id="IPR008333">
    <property type="entry name" value="Cbr1-like_FAD-bd_dom"/>
</dbReference>
<dbReference type="InterPro" id="IPR001763">
    <property type="entry name" value="Rhodanese-like_dom"/>
</dbReference>
<reference evidence="8 9" key="1">
    <citation type="journal article" date="2016" name="Nat. Commun.">
        <title>Thousands of microbial genomes shed light on interconnected biogeochemical processes in an aquifer system.</title>
        <authorList>
            <person name="Anantharaman K."/>
            <person name="Brown C.T."/>
            <person name="Hug L.A."/>
            <person name="Sharon I."/>
            <person name="Castelle C.J."/>
            <person name="Probst A.J."/>
            <person name="Thomas B.C."/>
            <person name="Singh A."/>
            <person name="Wilkins M.J."/>
            <person name="Karaoz U."/>
            <person name="Brodie E.L."/>
            <person name="Williams K.H."/>
            <person name="Hubbard S.S."/>
            <person name="Banfield J.F."/>
        </authorList>
    </citation>
    <scope>NUCLEOTIDE SEQUENCE [LARGE SCALE GENOMIC DNA]</scope>
</reference>
<dbReference type="InterPro" id="IPR017938">
    <property type="entry name" value="Riboflavin_synthase-like_b-brl"/>
</dbReference>
<feature type="domain" description="Rhodanese" evidence="5">
    <location>
        <begin position="78"/>
        <end position="115"/>
    </location>
</feature>
<dbReference type="InterPro" id="IPR032875">
    <property type="entry name" value="Succ_CoA_lig_flav_dom"/>
</dbReference>
<dbReference type="Gene3D" id="3.30.470.20">
    <property type="entry name" value="ATP-grasp fold, B domain"/>
    <property type="match status" value="1"/>
</dbReference>
<dbReference type="Pfam" id="PF00175">
    <property type="entry name" value="NAD_binding_1"/>
    <property type="match status" value="1"/>
</dbReference>
<dbReference type="Gene3D" id="3.30.1490.20">
    <property type="entry name" value="ATP-grasp fold, A domain"/>
    <property type="match status" value="1"/>
</dbReference>
<dbReference type="Gene3D" id="3.40.50.261">
    <property type="entry name" value="Succinyl-CoA synthetase domains"/>
    <property type="match status" value="2"/>
</dbReference>
<dbReference type="Pfam" id="PF13549">
    <property type="entry name" value="ATP-grasp_5"/>
    <property type="match status" value="1"/>
</dbReference>
<evidence type="ECO:0000313" key="8">
    <source>
        <dbReference type="EMBL" id="OGL83054.1"/>
    </source>
</evidence>
<feature type="domain" description="FAD-binding FR-type" evidence="7">
    <location>
        <begin position="724"/>
        <end position="820"/>
    </location>
</feature>
<sequence>MPRDLTSFFYPKSVAVIGASRSPEKVGAIILKNIIDSNFKGAIYPVNPKADVINNLKCFKDVASLPEAPNLAIIATPAAQVLEALDELGIKGTKNVVVIASGFKEVGADGKKLENDLISAAKKHNINLLGPNCLGFVNNLCPINTTFGELASEPGNLRFITQSGAIAASIFDWCKSIGLGFNEFITLGNKTVMNENDFLQYFLEQSKKRALAEKSGQKNMRPIGLYLESISNGGEFLRITNQITKKDPIFIIKPGKTKAGASAMMSHTGAIAGEDSILDAVLHQAGVIRCQTLEDFFDLARAFSWQDAPMGPKVAIISNAGGPAVISADAVIAEGLELAEFDDNTKKQLSEILPRSASIMNPIDVLGDALADRYGAAADIVLKNDGVHALLIILTPQIVTQIEKTAELIGGLSKKYKQPIFCSFIGGNLIAKGEQKLNEYKLPSFRFPERAIAALGAMWRFKKQRDKIEKVSTFPKLKVLANAQKIKKIMEDAKNSGQGSLDNFQANEILSAVGIATPPTKLVSNFVEATKFAKKQGWPVVLKISSPGLLHKKDIGGVITNIGNIKQLDRAWDRLERKITELDPQIKSQVNIQIQKNITEGIEVIVGVKKDSTFGWVMLFGAGGSLAELIADRNLHLLPIAIHEAKKLIAQSKAFTLLKGNESEPAYALDKLCELMVKLGKLAEIVPEATDLEINPVIVTLNNAWAIDGKVILESAKAKPVNAPKFLVATTLKNTVLSSTFHYCELKTEGTFVSAPGQYISVKVANDRINCYSIASRDSQDKLGLLVDTKPSGPGSKFFENVKPADKISFLGPFGIFTLKLNDGAKHLLFLGTGSGCAPLRRMIDAALKEHKTKLPITLYIGLNYVNDIFWYDYFSKLSKTHHNFNFKIAIFKPDKTWKGETGFITELVKKDFPDARDCAAYLCGNKFMIADATKILLDRGCPKERIYTEKFE</sequence>
<dbReference type="SUPFAM" id="SSF56059">
    <property type="entry name" value="Glutathione synthetase ATP-binding domain-like"/>
    <property type="match status" value="1"/>
</dbReference>
<evidence type="ECO:0000313" key="9">
    <source>
        <dbReference type="Proteomes" id="UP000176846"/>
    </source>
</evidence>
<keyword evidence="1" id="KW-0436">Ligase</keyword>
<dbReference type="InterPro" id="IPR039261">
    <property type="entry name" value="FNR_nucleotide-bd"/>
</dbReference>
<dbReference type="SUPFAM" id="SSF52343">
    <property type="entry name" value="Ferredoxin reductase-like, C-terminal NADP-linked domain"/>
    <property type="match status" value="1"/>
</dbReference>
<feature type="domain" description="ATP-grasp" evidence="6">
    <location>
        <begin position="507"/>
        <end position="543"/>
    </location>
</feature>
<keyword evidence="3 4" id="KW-0067">ATP-binding</keyword>
<evidence type="ECO:0000256" key="4">
    <source>
        <dbReference type="PROSITE-ProRule" id="PRU00409"/>
    </source>
</evidence>
<dbReference type="Pfam" id="PF19045">
    <property type="entry name" value="Ligase_CoA_2"/>
    <property type="match status" value="1"/>
</dbReference>
<dbReference type="InterPro" id="IPR016102">
    <property type="entry name" value="Succinyl-CoA_synth-like"/>
</dbReference>
<gene>
    <name evidence="8" type="ORF">A2936_05040</name>
</gene>
<organism evidence="8 9">
    <name type="scientific">Candidatus Uhrbacteria bacterium RIFCSPLOWO2_01_FULL_47_25</name>
    <dbReference type="NCBI Taxonomy" id="1802402"/>
    <lineage>
        <taxon>Bacteria</taxon>
        <taxon>Candidatus Uhriibacteriota</taxon>
    </lineage>
</organism>
<accession>A0A1F7UZ63</accession>
<dbReference type="Pfam" id="PF13380">
    <property type="entry name" value="CoA_binding_2"/>
    <property type="match status" value="1"/>
</dbReference>
<dbReference type="InterPro" id="IPR011761">
    <property type="entry name" value="ATP-grasp"/>
</dbReference>
<protein>
    <recommendedName>
        <fullName evidence="10">ATP-grasp domain-containing protein</fullName>
    </recommendedName>
</protein>
<evidence type="ECO:0000259" key="5">
    <source>
        <dbReference type="PROSITE" id="PS50206"/>
    </source>
</evidence>
<evidence type="ECO:0000256" key="2">
    <source>
        <dbReference type="ARBA" id="ARBA00022741"/>
    </source>
</evidence>
<dbReference type="GO" id="GO:0005524">
    <property type="term" value="F:ATP binding"/>
    <property type="evidence" value="ECO:0007669"/>
    <property type="project" value="UniProtKB-UniRule"/>
</dbReference>
<dbReference type="EMBL" id="MGEK01000003">
    <property type="protein sequence ID" value="OGL83054.1"/>
    <property type="molecule type" value="Genomic_DNA"/>
</dbReference>
<comment type="caution">
    <text evidence="8">The sequence shown here is derived from an EMBL/GenBank/DDBJ whole genome shotgun (WGS) entry which is preliminary data.</text>
</comment>
<dbReference type="InterPro" id="IPR003781">
    <property type="entry name" value="CoA-bd"/>
</dbReference>
<dbReference type="InterPro" id="IPR013815">
    <property type="entry name" value="ATP_grasp_subdomain_1"/>
</dbReference>
<dbReference type="InterPro" id="IPR051538">
    <property type="entry name" value="Acyl-CoA_Synth/Transferase"/>
</dbReference>
<dbReference type="PROSITE" id="PS50206">
    <property type="entry name" value="RHODANESE_3"/>
    <property type="match status" value="1"/>
</dbReference>
<evidence type="ECO:0000256" key="3">
    <source>
        <dbReference type="ARBA" id="ARBA00022840"/>
    </source>
</evidence>
<dbReference type="InterPro" id="IPR017927">
    <property type="entry name" value="FAD-bd_FR_type"/>
</dbReference>
<dbReference type="Gene3D" id="3.40.50.80">
    <property type="entry name" value="Nucleotide-binding domain of ferredoxin-NADP reductase (FNR) module"/>
    <property type="match status" value="1"/>
</dbReference>
<name>A0A1F7UZ63_9BACT</name>
<dbReference type="SMART" id="SM00881">
    <property type="entry name" value="CoA_binding"/>
    <property type="match status" value="1"/>
</dbReference>
<keyword evidence="2 4" id="KW-0547">Nucleotide-binding</keyword>